<comment type="caution">
    <text evidence="2">The sequence shown here is derived from an EMBL/GenBank/DDBJ whole genome shotgun (WGS) entry which is preliminary data.</text>
</comment>
<protein>
    <submittedName>
        <fullName evidence="2">Uncharacterized protein</fullName>
    </submittedName>
</protein>
<evidence type="ECO:0000256" key="1">
    <source>
        <dbReference type="SAM" id="MobiDB-lite"/>
    </source>
</evidence>
<evidence type="ECO:0000313" key="3">
    <source>
        <dbReference type="Proteomes" id="UP000294547"/>
    </source>
</evidence>
<evidence type="ECO:0000313" key="2">
    <source>
        <dbReference type="EMBL" id="TDP87605.1"/>
    </source>
</evidence>
<sequence length="168" mass="18303">MIGLDEIGQRAERRVQAGFAAVVDGIREIAELNPDYAQLLVRDMERVLARLTRRAPPRSEGPVPGPGASGWEGGRADEGSRADDIAPDQVFGVEETILELLAGERNGLTVEDLYRDLHRAGFEMKRSALVVRLRRMVAAEKLENRTRGQYVLPAREARSGQGGGGQAG</sequence>
<dbReference type="RefSeq" id="WP_126535287.1">
    <property type="nucleotide sequence ID" value="NZ_BSPM01000008.1"/>
</dbReference>
<feature type="region of interest" description="Disordered" evidence="1">
    <location>
        <begin position="52"/>
        <end position="83"/>
    </location>
</feature>
<reference evidence="2 3" key="1">
    <citation type="submission" date="2019-03" db="EMBL/GenBank/DDBJ databases">
        <title>Genomic Encyclopedia of Type Strains, Phase IV (KMG-IV): sequencing the most valuable type-strain genomes for metagenomic binning, comparative biology and taxonomic classification.</title>
        <authorList>
            <person name="Goeker M."/>
        </authorList>
    </citation>
    <scope>NUCLEOTIDE SEQUENCE [LARGE SCALE GENOMIC DNA]</scope>
    <source>
        <strain evidence="2 3">DSM 102969</strain>
    </source>
</reference>
<accession>A0A4R6RN43</accession>
<dbReference type="Proteomes" id="UP000294547">
    <property type="component" value="Unassembled WGS sequence"/>
</dbReference>
<dbReference type="EMBL" id="SNXY01000006">
    <property type="protein sequence ID" value="TDP87605.1"/>
    <property type="molecule type" value="Genomic_DNA"/>
</dbReference>
<gene>
    <name evidence="2" type="ORF">EDD54_1504</name>
</gene>
<feature type="compositionally biased region" description="Basic and acidic residues" evidence="1">
    <location>
        <begin position="74"/>
        <end position="83"/>
    </location>
</feature>
<name>A0A4R6RN43_9HYPH</name>
<proteinExistence type="predicted"/>
<keyword evidence="3" id="KW-1185">Reference proteome</keyword>
<dbReference type="AlphaFoldDB" id="A0A4R6RN43"/>
<organism evidence="2 3">
    <name type="scientific">Oharaeibacter diazotrophicus</name>
    <dbReference type="NCBI Taxonomy" id="1920512"/>
    <lineage>
        <taxon>Bacteria</taxon>
        <taxon>Pseudomonadati</taxon>
        <taxon>Pseudomonadota</taxon>
        <taxon>Alphaproteobacteria</taxon>
        <taxon>Hyphomicrobiales</taxon>
        <taxon>Pleomorphomonadaceae</taxon>
        <taxon>Oharaeibacter</taxon>
    </lineage>
</organism>